<evidence type="ECO:0000313" key="1">
    <source>
        <dbReference type="EMBL" id="GBP77610.1"/>
    </source>
</evidence>
<comment type="caution">
    <text evidence="1">The sequence shown here is derived from an EMBL/GenBank/DDBJ whole genome shotgun (WGS) entry which is preliminary data.</text>
</comment>
<dbReference type="AlphaFoldDB" id="A0A4C1YR25"/>
<gene>
    <name evidence="1" type="ORF">EVAR_90246_1</name>
</gene>
<protein>
    <submittedName>
        <fullName evidence="1">Uncharacterized protein</fullName>
    </submittedName>
</protein>
<keyword evidence="2" id="KW-1185">Reference proteome</keyword>
<name>A0A4C1YR25_EUMVA</name>
<proteinExistence type="predicted"/>
<dbReference type="EMBL" id="BGZK01001338">
    <property type="protein sequence ID" value="GBP77610.1"/>
    <property type="molecule type" value="Genomic_DNA"/>
</dbReference>
<sequence length="117" mass="12877">MDRVGVTACKPMNSNFGFSRSSNSALLLASLRHIIDYRLPASLKSTRIRGKPSLLNVSWHDALDKSLAIGLSLLRQCDEQKGQSYTETRLGRHARPADRANCSVLRRAHYAVPLGSG</sequence>
<dbReference type="Proteomes" id="UP000299102">
    <property type="component" value="Unassembled WGS sequence"/>
</dbReference>
<reference evidence="1 2" key="1">
    <citation type="journal article" date="2019" name="Commun. Biol.">
        <title>The bagworm genome reveals a unique fibroin gene that provides high tensile strength.</title>
        <authorList>
            <person name="Kono N."/>
            <person name="Nakamura H."/>
            <person name="Ohtoshi R."/>
            <person name="Tomita M."/>
            <person name="Numata K."/>
            <person name="Arakawa K."/>
        </authorList>
    </citation>
    <scope>NUCLEOTIDE SEQUENCE [LARGE SCALE GENOMIC DNA]</scope>
</reference>
<organism evidence="1 2">
    <name type="scientific">Eumeta variegata</name>
    <name type="common">Bagworm moth</name>
    <name type="synonym">Eumeta japonica</name>
    <dbReference type="NCBI Taxonomy" id="151549"/>
    <lineage>
        <taxon>Eukaryota</taxon>
        <taxon>Metazoa</taxon>
        <taxon>Ecdysozoa</taxon>
        <taxon>Arthropoda</taxon>
        <taxon>Hexapoda</taxon>
        <taxon>Insecta</taxon>
        <taxon>Pterygota</taxon>
        <taxon>Neoptera</taxon>
        <taxon>Endopterygota</taxon>
        <taxon>Lepidoptera</taxon>
        <taxon>Glossata</taxon>
        <taxon>Ditrysia</taxon>
        <taxon>Tineoidea</taxon>
        <taxon>Psychidae</taxon>
        <taxon>Oiketicinae</taxon>
        <taxon>Eumeta</taxon>
    </lineage>
</organism>
<evidence type="ECO:0000313" key="2">
    <source>
        <dbReference type="Proteomes" id="UP000299102"/>
    </source>
</evidence>
<accession>A0A4C1YR25</accession>